<evidence type="ECO:0000313" key="2">
    <source>
        <dbReference type="EMBL" id="MBP2620627.1"/>
    </source>
</evidence>
<keyword evidence="3" id="KW-1185">Reference proteome</keyword>
<proteinExistence type="predicted"/>
<feature type="region of interest" description="Disordered" evidence="1">
    <location>
        <begin position="50"/>
        <end position="78"/>
    </location>
</feature>
<feature type="region of interest" description="Disordered" evidence="1">
    <location>
        <begin position="1"/>
        <end position="20"/>
    </location>
</feature>
<reference evidence="2 3" key="1">
    <citation type="submission" date="2018-05" db="EMBL/GenBank/DDBJ databases">
        <title>Draft genome sequence of Streptococcus panodentis CCUG 70867T.</title>
        <authorList>
            <person name="Salva-Serra F."/>
            <person name="Mendez V."/>
            <person name="Jaen-Luchoro D."/>
            <person name="Gonzales-Siles L."/>
            <person name="Karlsson R."/>
            <person name="Engstrom-Jakobsson H."/>
            <person name="Busquets A."/>
            <person name="Gomila M."/>
            <person name="Pineiro-Iglesias B."/>
            <person name="Bennasar-Figueras A."/>
            <person name="Seeger M."/>
            <person name="Moore E."/>
        </authorList>
    </citation>
    <scope>NUCLEOTIDE SEQUENCE [LARGE SCALE GENOMIC DNA]</scope>
    <source>
        <strain evidence="2 3">CCUG 70867</strain>
    </source>
</reference>
<organism evidence="2 3">
    <name type="scientific">Streptococcus panodentis</name>
    <dbReference type="NCBI Taxonomy" id="1581472"/>
    <lineage>
        <taxon>Bacteria</taxon>
        <taxon>Bacillati</taxon>
        <taxon>Bacillota</taxon>
        <taxon>Bacilli</taxon>
        <taxon>Lactobacillales</taxon>
        <taxon>Streptococcaceae</taxon>
        <taxon>Streptococcus</taxon>
    </lineage>
</organism>
<dbReference type="EMBL" id="QFAY01000007">
    <property type="protein sequence ID" value="MBP2620627.1"/>
    <property type="molecule type" value="Genomic_DNA"/>
</dbReference>
<feature type="compositionally biased region" description="Polar residues" evidence="1">
    <location>
        <begin position="58"/>
        <end position="67"/>
    </location>
</feature>
<name>A0ABS5AVN0_9STRE</name>
<sequence>MASGAAGREKPAGYPAARQTDFCPPCLLLPHLMPMFIDYEYESFAEPEGFSQKKIQHPQKSNLTLEESTAKEHHAKPF</sequence>
<comment type="caution">
    <text evidence="2">The sequence shown here is derived from an EMBL/GenBank/DDBJ whole genome shotgun (WGS) entry which is preliminary data.</text>
</comment>
<evidence type="ECO:0000313" key="3">
    <source>
        <dbReference type="Proteomes" id="UP001519349"/>
    </source>
</evidence>
<gene>
    <name evidence="2" type="ORF">DHL47_04595</name>
</gene>
<dbReference type="Proteomes" id="UP001519349">
    <property type="component" value="Unassembled WGS sequence"/>
</dbReference>
<accession>A0ABS5AVN0</accession>
<evidence type="ECO:0000256" key="1">
    <source>
        <dbReference type="SAM" id="MobiDB-lite"/>
    </source>
</evidence>
<protein>
    <submittedName>
        <fullName evidence="2">Uncharacterized protein</fullName>
    </submittedName>
</protein>